<keyword evidence="3" id="KW-1003">Cell membrane</keyword>
<sequence length="135" mass="13995">MNRPAVRDFALLTLRVCLGAVFVARGYRSWFDTGIGLTGRQFAAWGVPQPRISAALASSVELIGGSLLIIGLLSTLVAGVLALLVAAAAYFVHLDSGFFAEAGGVEYPLVLAVSLITVVVFGAGRASMDGVLTRA</sequence>
<keyword evidence="6" id="KW-0472">Membrane</keyword>
<keyword evidence="8" id="KW-1185">Reference proteome</keyword>
<name>A0A2S0WD38_9CORY</name>
<dbReference type="Pfam" id="PF07681">
    <property type="entry name" value="DoxX"/>
    <property type="match status" value="1"/>
</dbReference>
<dbReference type="PANTHER" id="PTHR33452">
    <property type="entry name" value="OXIDOREDUCTASE CATD-RELATED"/>
    <property type="match status" value="1"/>
</dbReference>
<keyword evidence="5" id="KW-1133">Transmembrane helix</keyword>
<comment type="subcellular location">
    <subcellularLocation>
        <location evidence="1">Cell membrane</location>
        <topology evidence="1">Multi-pass membrane protein</topology>
    </subcellularLocation>
</comment>
<dbReference type="EMBL" id="CP026948">
    <property type="protein sequence ID" value="AWB83678.1"/>
    <property type="molecule type" value="Genomic_DNA"/>
</dbReference>
<protein>
    <submittedName>
        <fullName evidence="7">Uncharacterized protein</fullName>
    </submittedName>
</protein>
<dbReference type="InterPro" id="IPR051907">
    <property type="entry name" value="DoxX-like_oxidoreductase"/>
</dbReference>
<evidence type="ECO:0000256" key="6">
    <source>
        <dbReference type="ARBA" id="ARBA00023136"/>
    </source>
</evidence>
<dbReference type="Proteomes" id="UP000244754">
    <property type="component" value="Chromosome"/>
</dbReference>
<organism evidence="7 8">
    <name type="scientific">Corynebacterium liangguodongii</name>
    <dbReference type="NCBI Taxonomy" id="2079535"/>
    <lineage>
        <taxon>Bacteria</taxon>
        <taxon>Bacillati</taxon>
        <taxon>Actinomycetota</taxon>
        <taxon>Actinomycetes</taxon>
        <taxon>Mycobacteriales</taxon>
        <taxon>Corynebacteriaceae</taxon>
        <taxon>Corynebacterium</taxon>
    </lineage>
</organism>
<dbReference type="KEGG" id="clia:C3E79_03575"/>
<dbReference type="RefSeq" id="WP_108403666.1">
    <property type="nucleotide sequence ID" value="NZ_CP026948.1"/>
</dbReference>
<evidence type="ECO:0000256" key="5">
    <source>
        <dbReference type="ARBA" id="ARBA00022989"/>
    </source>
</evidence>
<evidence type="ECO:0000256" key="3">
    <source>
        <dbReference type="ARBA" id="ARBA00022475"/>
    </source>
</evidence>
<comment type="similarity">
    <text evidence="2">Belongs to the DoxX family.</text>
</comment>
<proteinExistence type="inferred from homology"/>
<accession>A0A2S0WD38</accession>
<evidence type="ECO:0000256" key="4">
    <source>
        <dbReference type="ARBA" id="ARBA00022692"/>
    </source>
</evidence>
<evidence type="ECO:0000256" key="2">
    <source>
        <dbReference type="ARBA" id="ARBA00006679"/>
    </source>
</evidence>
<gene>
    <name evidence="7" type="ORF">C3E79_03575</name>
</gene>
<dbReference type="AlphaFoldDB" id="A0A2S0WD38"/>
<keyword evidence="4" id="KW-0812">Transmembrane</keyword>
<evidence type="ECO:0000313" key="7">
    <source>
        <dbReference type="EMBL" id="AWB83678.1"/>
    </source>
</evidence>
<dbReference type="InterPro" id="IPR032808">
    <property type="entry name" value="DoxX"/>
</dbReference>
<dbReference type="GO" id="GO:0005886">
    <property type="term" value="C:plasma membrane"/>
    <property type="evidence" value="ECO:0007669"/>
    <property type="project" value="UniProtKB-SubCell"/>
</dbReference>
<dbReference type="OrthoDB" id="1122432at2"/>
<dbReference type="PANTHER" id="PTHR33452:SF1">
    <property type="entry name" value="INNER MEMBRANE PROTEIN YPHA-RELATED"/>
    <property type="match status" value="1"/>
</dbReference>
<reference evidence="8" key="1">
    <citation type="submission" date="2018-01" db="EMBL/GenBank/DDBJ databases">
        <authorList>
            <person name="Li J."/>
        </authorList>
    </citation>
    <scope>NUCLEOTIDE SEQUENCE [LARGE SCALE GENOMIC DNA]</scope>
    <source>
        <strain evidence="8">2184</strain>
    </source>
</reference>
<evidence type="ECO:0000313" key="8">
    <source>
        <dbReference type="Proteomes" id="UP000244754"/>
    </source>
</evidence>
<evidence type="ECO:0000256" key="1">
    <source>
        <dbReference type="ARBA" id="ARBA00004651"/>
    </source>
</evidence>